<evidence type="ECO:0000259" key="2">
    <source>
        <dbReference type="PROSITE" id="PS50020"/>
    </source>
</evidence>
<feature type="compositionally biased region" description="Low complexity" evidence="1">
    <location>
        <begin position="70"/>
        <end position="87"/>
    </location>
</feature>
<dbReference type="EMBL" id="CAJNDS010002127">
    <property type="protein sequence ID" value="CAE7341645.1"/>
    <property type="molecule type" value="Genomic_DNA"/>
</dbReference>
<feature type="region of interest" description="Disordered" evidence="1">
    <location>
        <begin position="242"/>
        <end position="279"/>
    </location>
</feature>
<evidence type="ECO:0000256" key="1">
    <source>
        <dbReference type="SAM" id="MobiDB-lite"/>
    </source>
</evidence>
<evidence type="ECO:0000313" key="3">
    <source>
        <dbReference type="EMBL" id="CAE7341645.1"/>
    </source>
</evidence>
<reference evidence="3" key="1">
    <citation type="submission" date="2021-02" db="EMBL/GenBank/DDBJ databases">
        <authorList>
            <person name="Dougan E. K."/>
            <person name="Rhodes N."/>
            <person name="Thang M."/>
            <person name="Chan C."/>
        </authorList>
    </citation>
    <scope>NUCLEOTIDE SEQUENCE</scope>
</reference>
<feature type="compositionally biased region" description="Basic and acidic residues" evidence="1">
    <location>
        <begin position="242"/>
        <end position="270"/>
    </location>
</feature>
<feature type="compositionally biased region" description="Low complexity" evidence="1">
    <location>
        <begin position="16"/>
        <end position="47"/>
    </location>
</feature>
<keyword evidence="4" id="KW-1185">Reference proteome</keyword>
<protein>
    <recommendedName>
        <fullName evidence="2">WW domain-containing protein</fullName>
    </recommendedName>
</protein>
<feature type="region of interest" description="Disordered" evidence="1">
    <location>
        <begin position="114"/>
        <end position="138"/>
    </location>
</feature>
<proteinExistence type="predicted"/>
<dbReference type="InterPro" id="IPR001202">
    <property type="entry name" value="WW_dom"/>
</dbReference>
<dbReference type="AlphaFoldDB" id="A0A812P9N0"/>
<comment type="caution">
    <text evidence="3">The sequence shown here is derived from an EMBL/GenBank/DDBJ whole genome shotgun (WGS) entry which is preliminary data.</text>
</comment>
<gene>
    <name evidence="3" type="ORF">SNAT2548_LOCUS17877</name>
</gene>
<dbReference type="PROSITE" id="PS50020">
    <property type="entry name" value="WW_DOMAIN_2"/>
    <property type="match status" value="1"/>
</dbReference>
<name>A0A812P9N0_9DINO</name>
<evidence type="ECO:0000313" key="4">
    <source>
        <dbReference type="Proteomes" id="UP000604046"/>
    </source>
</evidence>
<accession>A0A812P9N0</accession>
<organism evidence="3 4">
    <name type="scientific">Symbiodinium natans</name>
    <dbReference type="NCBI Taxonomy" id="878477"/>
    <lineage>
        <taxon>Eukaryota</taxon>
        <taxon>Sar</taxon>
        <taxon>Alveolata</taxon>
        <taxon>Dinophyceae</taxon>
        <taxon>Suessiales</taxon>
        <taxon>Symbiodiniaceae</taxon>
        <taxon>Symbiodinium</taxon>
    </lineage>
</organism>
<feature type="region of interest" description="Disordered" evidence="1">
    <location>
        <begin position="1"/>
        <end position="93"/>
    </location>
</feature>
<feature type="domain" description="WW" evidence="2">
    <location>
        <begin position="153"/>
        <end position="186"/>
    </location>
</feature>
<sequence>MPSQKPFGVPPRDWYGNRGQGRVLRRQQGQRGPISPPAIIAARPRAPGTGTPLASSVAASPGPGTGTPLAAEPPAGSPGVAASSSVPPEMPVADAGLDQEMPVAADAVAGQVAAGADTAAGQEPGERQSPSETPPLPPFKWPFKKLAEVSQTEAMPFGWTKVLLQDNTCYCYNIKAKVCCWNAPTLLQVPDADPLPPGFSPWELWDVWGTCKTSRVWFNPKAGTVADFDLFKDAYESAKAEMEAAEMQRRRREQEARDEADAARAAAKKDKKEKKRRRG</sequence>
<dbReference type="Proteomes" id="UP000604046">
    <property type="component" value="Unassembled WGS sequence"/>
</dbReference>